<keyword evidence="2" id="KW-0808">Transferase</keyword>
<accession>L5KWY6</accession>
<dbReference type="InterPro" id="IPR013761">
    <property type="entry name" value="SAM/pointed_sf"/>
</dbReference>
<dbReference type="Pfam" id="PF13543">
    <property type="entry name" value="SAM_KSR1"/>
    <property type="match status" value="1"/>
</dbReference>
<dbReference type="InterPro" id="IPR025561">
    <property type="entry name" value="KSR_SAM-like_dom"/>
</dbReference>
<dbReference type="STRING" id="9402.L5KWY6"/>
<name>L5KWY6_PTEAL</name>
<protein>
    <submittedName>
        <fullName evidence="2">Kinase suppressor of Ras 2</fullName>
    </submittedName>
</protein>
<evidence type="ECO:0000259" key="1">
    <source>
        <dbReference type="Pfam" id="PF13543"/>
    </source>
</evidence>
<keyword evidence="3" id="KW-1185">Reference proteome</keyword>
<feature type="domain" description="Kinase suppressor of RAS SAM-like" evidence="1">
    <location>
        <begin position="78"/>
        <end position="140"/>
    </location>
</feature>
<evidence type="ECO:0000313" key="2">
    <source>
        <dbReference type="EMBL" id="ELK15501.1"/>
    </source>
</evidence>
<dbReference type="Proteomes" id="UP000010552">
    <property type="component" value="Unassembled WGS sequence"/>
</dbReference>
<dbReference type="Gene3D" id="1.10.150.50">
    <property type="entry name" value="Transcription Factor, Ets-1"/>
    <property type="match status" value="1"/>
</dbReference>
<evidence type="ECO:0000313" key="3">
    <source>
        <dbReference type="Proteomes" id="UP000010552"/>
    </source>
</evidence>
<proteinExistence type="predicted"/>
<dbReference type="FunFam" id="1.10.150.50:FF:000031">
    <property type="entry name" value="Kinase suppressor of Ras 2"/>
    <property type="match status" value="1"/>
</dbReference>
<dbReference type="Gene3D" id="6.10.140.1120">
    <property type="match status" value="1"/>
</dbReference>
<dbReference type="EMBL" id="KB030536">
    <property type="protein sequence ID" value="ELK15501.1"/>
    <property type="molecule type" value="Genomic_DNA"/>
</dbReference>
<dbReference type="AlphaFoldDB" id="L5KWY6"/>
<dbReference type="InterPro" id="IPR046933">
    <property type="entry name" value="SAM_KSR1_N_sf"/>
</dbReference>
<gene>
    <name evidence="2" type="ORF">PAL_GLEAN10010752</name>
</gene>
<sequence>MVRFMLDSRLPSELTFDRRVPKAKHSRTSFQESHGAVYDTMHHRKRIESKLVKYFSRQLSCKKKVALQERNAELDGFPQLRHWFRIVDMRKEVLEEITPGRLSLEDLLEMTDEQVCETVEKYGANREECARLNASLSCLRNVHMSGEQAQGDGWTDGRISAAIPAASCARSCWPGPDPVHSEW</sequence>
<dbReference type="InParanoid" id="L5KWY6"/>
<organism evidence="2 3">
    <name type="scientific">Pteropus alecto</name>
    <name type="common">Black flying fox</name>
    <dbReference type="NCBI Taxonomy" id="9402"/>
    <lineage>
        <taxon>Eukaryota</taxon>
        <taxon>Metazoa</taxon>
        <taxon>Chordata</taxon>
        <taxon>Craniata</taxon>
        <taxon>Vertebrata</taxon>
        <taxon>Euteleostomi</taxon>
        <taxon>Mammalia</taxon>
        <taxon>Eutheria</taxon>
        <taxon>Laurasiatheria</taxon>
        <taxon>Chiroptera</taxon>
        <taxon>Yinpterochiroptera</taxon>
        <taxon>Pteropodoidea</taxon>
        <taxon>Pteropodidae</taxon>
        <taxon>Pteropodinae</taxon>
        <taxon>Pteropus</taxon>
    </lineage>
</organism>
<keyword evidence="2" id="KW-0418">Kinase</keyword>
<dbReference type="GO" id="GO:0016301">
    <property type="term" value="F:kinase activity"/>
    <property type="evidence" value="ECO:0007669"/>
    <property type="project" value="UniProtKB-KW"/>
</dbReference>
<reference evidence="3" key="1">
    <citation type="journal article" date="2013" name="Science">
        <title>Comparative analysis of bat genomes provides insight into the evolution of flight and immunity.</title>
        <authorList>
            <person name="Zhang G."/>
            <person name="Cowled C."/>
            <person name="Shi Z."/>
            <person name="Huang Z."/>
            <person name="Bishop-Lilly K.A."/>
            <person name="Fang X."/>
            <person name="Wynne J.W."/>
            <person name="Xiong Z."/>
            <person name="Baker M.L."/>
            <person name="Zhao W."/>
            <person name="Tachedjian M."/>
            <person name="Zhu Y."/>
            <person name="Zhou P."/>
            <person name="Jiang X."/>
            <person name="Ng J."/>
            <person name="Yang L."/>
            <person name="Wu L."/>
            <person name="Xiao J."/>
            <person name="Feng Y."/>
            <person name="Chen Y."/>
            <person name="Sun X."/>
            <person name="Zhang Y."/>
            <person name="Marsh G.A."/>
            <person name="Crameri G."/>
            <person name="Broder C.C."/>
            <person name="Frey K.G."/>
            <person name="Wang L.F."/>
            <person name="Wang J."/>
        </authorList>
    </citation>
    <scope>NUCLEOTIDE SEQUENCE [LARGE SCALE GENOMIC DNA]</scope>
</reference>